<keyword evidence="12" id="KW-1185">Reference proteome</keyword>
<dbReference type="EMBL" id="MU858174">
    <property type="protein sequence ID" value="KAK4210439.1"/>
    <property type="molecule type" value="Genomic_DNA"/>
</dbReference>
<comment type="caution">
    <text evidence="11">The sequence shown here is derived from an EMBL/GenBank/DDBJ whole genome shotgun (WGS) entry which is preliminary data.</text>
</comment>
<evidence type="ECO:0000313" key="11">
    <source>
        <dbReference type="EMBL" id="KAK4210439.1"/>
    </source>
</evidence>
<dbReference type="InterPro" id="IPR013083">
    <property type="entry name" value="Znf_RING/FYVE/PHD"/>
</dbReference>
<reference evidence="11" key="1">
    <citation type="journal article" date="2023" name="Mol. Phylogenet. Evol.">
        <title>Genome-scale phylogeny and comparative genomics of the fungal order Sordariales.</title>
        <authorList>
            <person name="Hensen N."/>
            <person name="Bonometti L."/>
            <person name="Westerberg I."/>
            <person name="Brannstrom I.O."/>
            <person name="Guillou S."/>
            <person name="Cros-Aarteil S."/>
            <person name="Calhoun S."/>
            <person name="Haridas S."/>
            <person name="Kuo A."/>
            <person name="Mondo S."/>
            <person name="Pangilinan J."/>
            <person name="Riley R."/>
            <person name="LaButti K."/>
            <person name="Andreopoulos B."/>
            <person name="Lipzen A."/>
            <person name="Chen C."/>
            <person name="Yan M."/>
            <person name="Daum C."/>
            <person name="Ng V."/>
            <person name="Clum A."/>
            <person name="Steindorff A."/>
            <person name="Ohm R.A."/>
            <person name="Martin F."/>
            <person name="Silar P."/>
            <person name="Natvig D.O."/>
            <person name="Lalanne C."/>
            <person name="Gautier V."/>
            <person name="Ament-Velasquez S.L."/>
            <person name="Kruys A."/>
            <person name="Hutchinson M.I."/>
            <person name="Powell A.J."/>
            <person name="Barry K."/>
            <person name="Miller A.N."/>
            <person name="Grigoriev I.V."/>
            <person name="Debuchy R."/>
            <person name="Gladieux P."/>
            <person name="Hiltunen Thoren M."/>
            <person name="Johannesson H."/>
        </authorList>
    </citation>
    <scope>NUCLEOTIDE SEQUENCE</scope>
    <source>
        <strain evidence="11">PSN293</strain>
    </source>
</reference>
<evidence type="ECO:0000259" key="10">
    <source>
        <dbReference type="PROSITE" id="PS51873"/>
    </source>
</evidence>
<name>A0AAN6Y0P8_9PEZI</name>
<reference evidence="11" key="2">
    <citation type="submission" date="2023-05" db="EMBL/GenBank/DDBJ databases">
        <authorList>
            <consortium name="Lawrence Berkeley National Laboratory"/>
            <person name="Steindorff A."/>
            <person name="Hensen N."/>
            <person name="Bonometti L."/>
            <person name="Westerberg I."/>
            <person name="Brannstrom I.O."/>
            <person name="Guillou S."/>
            <person name="Cros-Aarteil S."/>
            <person name="Calhoun S."/>
            <person name="Haridas S."/>
            <person name="Kuo A."/>
            <person name="Mondo S."/>
            <person name="Pangilinan J."/>
            <person name="Riley R."/>
            <person name="Labutti K."/>
            <person name="Andreopoulos B."/>
            <person name="Lipzen A."/>
            <person name="Chen C."/>
            <person name="Yanf M."/>
            <person name="Daum C."/>
            <person name="Ng V."/>
            <person name="Clum A."/>
            <person name="Ohm R."/>
            <person name="Martin F."/>
            <person name="Silar P."/>
            <person name="Natvig D."/>
            <person name="Lalanne C."/>
            <person name="Gautier V."/>
            <person name="Ament-Velasquez S.L."/>
            <person name="Kruys A."/>
            <person name="Hutchinson M.I."/>
            <person name="Powell A.J."/>
            <person name="Barry K."/>
            <person name="Miller A.N."/>
            <person name="Grigoriev I.V."/>
            <person name="Debuchy R."/>
            <person name="Gladieux P."/>
            <person name="Thoren M.H."/>
            <person name="Johannesson H."/>
        </authorList>
    </citation>
    <scope>NUCLEOTIDE SEQUENCE</scope>
    <source>
        <strain evidence="11">PSN293</strain>
    </source>
</reference>
<dbReference type="CDD" id="cd20335">
    <property type="entry name" value="BRcat_RBR"/>
    <property type="match status" value="1"/>
</dbReference>
<keyword evidence="6" id="KW-0863">Zinc-finger</keyword>
<gene>
    <name evidence="11" type="ORF">QBC37DRAFT_377012</name>
</gene>
<dbReference type="Gene3D" id="1.20.120.1750">
    <property type="match status" value="1"/>
</dbReference>
<dbReference type="PROSITE" id="PS00518">
    <property type="entry name" value="ZF_RING_1"/>
    <property type="match status" value="1"/>
</dbReference>
<dbReference type="GO" id="GO:0008270">
    <property type="term" value="F:zinc ion binding"/>
    <property type="evidence" value="ECO:0007669"/>
    <property type="project" value="UniProtKB-KW"/>
</dbReference>
<feature type="region of interest" description="Disordered" evidence="9">
    <location>
        <begin position="128"/>
        <end position="150"/>
    </location>
</feature>
<evidence type="ECO:0000313" key="12">
    <source>
        <dbReference type="Proteomes" id="UP001301769"/>
    </source>
</evidence>
<dbReference type="AlphaFoldDB" id="A0AAN6Y0P8"/>
<keyword evidence="5" id="KW-0677">Repeat</keyword>
<dbReference type="Proteomes" id="UP001301769">
    <property type="component" value="Unassembled WGS sequence"/>
</dbReference>
<dbReference type="Pfam" id="PF26200">
    <property type="entry name" value="Rcat_RNF216"/>
    <property type="match status" value="1"/>
</dbReference>
<evidence type="ECO:0000256" key="3">
    <source>
        <dbReference type="ARBA" id="ARBA00022679"/>
    </source>
</evidence>
<accession>A0AAN6Y0P8</accession>
<evidence type="ECO:0000256" key="5">
    <source>
        <dbReference type="ARBA" id="ARBA00022737"/>
    </source>
</evidence>
<evidence type="ECO:0000256" key="8">
    <source>
        <dbReference type="ARBA" id="ARBA00022833"/>
    </source>
</evidence>
<evidence type="ECO:0000256" key="2">
    <source>
        <dbReference type="ARBA" id="ARBA00012251"/>
    </source>
</evidence>
<keyword evidence="8" id="KW-0862">Zinc</keyword>
<dbReference type="SUPFAM" id="SSF57850">
    <property type="entry name" value="RING/U-box"/>
    <property type="match status" value="2"/>
</dbReference>
<evidence type="ECO:0000256" key="1">
    <source>
        <dbReference type="ARBA" id="ARBA00001798"/>
    </source>
</evidence>
<dbReference type="InterPro" id="IPR017907">
    <property type="entry name" value="Znf_RING_CS"/>
</dbReference>
<keyword evidence="4" id="KW-0479">Metal-binding</keyword>
<evidence type="ECO:0000256" key="9">
    <source>
        <dbReference type="SAM" id="MobiDB-lite"/>
    </source>
</evidence>
<dbReference type="EC" id="2.3.2.31" evidence="2"/>
<evidence type="ECO:0000256" key="7">
    <source>
        <dbReference type="ARBA" id="ARBA00022786"/>
    </source>
</evidence>
<dbReference type="InterPro" id="IPR031127">
    <property type="entry name" value="E3_UB_ligase_RBR"/>
</dbReference>
<dbReference type="PANTHER" id="PTHR11685">
    <property type="entry name" value="RBR FAMILY RING FINGER AND IBR DOMAIN-CONTAINING"/>
    <property type="match status" value="1"/>
</dbReference>
<dbReference type="PROSITE" id="PS51873">
    <property type="entry name" value="TRIAD"/>
    <property type="match status" value="1"/>
</dbReference>
<keyword evidence="3" id="KW-0808">Transferase</keyword>
<dbReference type="GO" id="GO:0061630">
    <property type="term" value="F:ubiquitin protein ligase activity"/>
    <property type="evidence" value="ECO:0007669"/>
    <property type="project" value="UniProtKB-EC"/>
</dbReference>
<protein>
    <recommendedName>
        <fullName evidence="2">RBR-type E3 ubiquitin transferase</fullName>
        <ecNumber evidence="2">2.3.2.31</ecNumber>
    </recommendedName>
</protein>
<feature type="domain" description="RING-type" evidence="10">
    <location>
        <begin position="152"/>
        <end position="342"/>
    </location>
</feature>
<comment type="catalytic activity">
    <reaction evidence="1">
        <text>[E2 ubiquitin-conjugating enzyme]-S-ubiquitinyl-L-cysteine + [acceptor protein]-L-lysine = [E2 ubiquitin-conjugating enzyme]-L-cysteine + [acceptor protein]-N(6)-ubiquitinyl-L-lysine.</text>
        <dbReference type="EC" id="2.3.2.31"/>
    </reaction>
</comment>
<evidence type="ECO:0000256" key="6">
    <source>
        <dbReference type="ARBA" id="ARBA00022771"/>
    </source>
</evidence>
<dbReference type="InterPro" id="IPR002867">
    <property type="entry name" value="IBR_dom"/>
</dbReference>
<dbReference type="SMART" id="SM00647">
    <property type="entry name" value="IBR"/>
    <property type="match status" value="2"/>
</dbReference>
<keyword evidence="7" id="KW-0833">Ubl conjugation pathway</keyword>
<proteinExistence type="predicted"/>
<dbReference type="InterPro" id="IPR044066">
    <property type="entry name" value="TRIAD_supradom"/>
</dbReference>
<organism evidence="11 12">
    <name type="scientific">Rhypophila decipiens</name>
    <dbReference type="NCBI Taxonomy" id="261697"/>
    <lineage>
        <taxon>Eukaryota</taxon>
        <taxon>Fungi</taxon>
        <taxon>Dikarya</taxon>
        <taxon>Ascomycota</taxon>
        <taxon>Pezizomycotina</taxon>
        <taxon>Sordariomycetes</taxon>
        <taxon>Sordariomycetidae</taxon>
        <taxon>Sordariales</taxon>
        <taxon>Naviculisporaceae</taxon>
        <taxon>Rhypophila</taxon>
    </lineage>
</organism>
<dbReference type="Pfam" id="PF01485">
    <property type="entry name" value="IBR"/>
    <property type="match status" value="1"/>
</dbReference>
<dbReference type="Gene3D" id="3.30.40.10">
    <property type="entry name" value="Zinc/RING finger domain, C3HC4 (zinc finger)"/>
    <property type="match status" value="1"/>
</dbReference>
<evidence type="ECO:0000256" key="4">
    <source>
        <dbReference type="ARBA" id="ARBA00022723"/>
    </source>
</evidence>
<sequence length="472" mass="52413">MDYSHLDPESRALVFDLQLEDLTAPPSPVENKGKGKLVEDATASDFELALRLQNLEVVNAAQVDVDDQVARAVNEHPEADDAAAQNGEPNFWVEPGLLERWKRFEDLKKAPFPPTDTAANLLEFEDHEEDLHEAESSSGAAASEETNDNGSPKVSCLACTEGHPAVEAAECPCTHTFCRECLQGLFKAALSDESLFPPQCCQQQIPVEGVKHLLGPAAVNAYEAKRIEFGTPAPNRTYCYGCSAFITVDLVQVTDDVATCPKCSRKTCRRCKAANHPGECPTDEGLQQVLELGQTEGWQRCSSCGLMVELQIGCNHMTCLCGAHFCYLCGEKWKTCLCPQWQENRLLARLPPLNDDEQQDQAGNPYRPIRPYMELQEAIPPPPPRLAERRRSLAGLAAIELHPPREMHQPRCDHGIAQRRRGPHMCGACFRRKAHFIMDFSVETFKGPGLDVEGIRLVLVIRGVVRTHWQII</sequence>
<dbReference type="GO" id="GO:0016567">
    <property type="term" value="P:protein ubiquitination"/>
    <property type="evidence" value="ECO:0007669"/>
    <property type="project" value="InterPro"/>
</dbReference>
<dbReference type="CDD" id="cd22584">
    <property type="entry name" value="Rcat_RBR_unk"/>
    <property type="match status" value="1"/>
</dbReference>